<dbReference type="AlphaFoldDB" id="A0A183EXK7"/>
<reference evidence="3" key="1">
    <citation type="submission" date="2016-06" db="UniProtKB">
        <authorList>
            <consortium name="WormBaseParasite"/>
        </authorList>
    </citation>
    <scope>IDENTIFICATION</scope>
</reference>
<evidence type="ECO:0000313" key="3">
    <source>
        <dbReference type="WBParaSite" id="GPUH_0002572801-mRNA-1"/>
    </source>
</evidence>
<evidence type="ECO:0000313" key="1">
    <source>
        <dbReference type="EMBL" id="VDN44542.1"/>
    </source>
</evidence>
<dbReference type="WBParaSite" id="GPUH_0002572801-mRNA-1">
    <property type="protein sequence ID" value="GPUH_0002572801-mRNA-1"/>
    <property type="gene ID" value="GPUH_0002572801"/>
</dbReference>
<proteinExistence type="predicted"/>
<sequence length="123" mass="13752">MVLCPALGDTVTIDQFRHIYSNSNVQDAFKFAHLNIQDPLELSHNVSMLISEKRISSLRRQMMFALSHLKAEPDSFVSTLQISPDNNNSATSSAASSSSKSVMFFTIFSFMLRNTSLYLLAAR</sequence>
<evidence type="ECO:0000313" key="2">
    <source>
        <dbReference type="Proteomes" id="UP000271098"/>
    </source>
</evidence>
<gene>
    <name evidence="1" type="ORF">GPUH_LOCUS25698</name>
</gene>
<protein>
    <submittedName>
        <fullName evidence="3">Rubis-subs-bind domain-containing protein</fullName>
    </submittedName>
</protein>
<dbReference type="Proteomes" id="UP000271098">
    <property type="component" value="Unassembled WGS sequence"/>
</dbReference>
<keyword evidence="2" id="KW-1185">Reference proteome</keyword>
<dbReference type="EMBL" id="UYRT01106404">
    <property type="protein sequence ID" value="VDN44542.1"/>
    <property type="molecule type" value="Genomic_DNA"/>
</dbReference>
<dbReference type="OrthoDB" id="407432at2759"/>
<name>A0A183EXK7_9BILA</name>
<reference evidence="1 2" key="2">
    <citation type="submission" date="2018-11" db="EMBL/GenBank/DDBJ databases">
        <authorList>
            <consortium name="Pathogen Informatics"/>
        </authorList>
    </citation>
    <scope>NUCLEOTIDE SEQUENCE [LARGE SCALE GENOMIC DNA]</scope>
</reference>
<organism evidence="3">
    <name type="scientific">Gongylonema pulchrum</name>
    <dbReference type="NCBI Taxonomy" id="637853"/>
    <lineage>
        <taxon>Eukaryota</taxon>
        <taxon>Metazoa</taxon>
        <taxon>Ecdysozoa</taxon>
        <taxon>Nematoda</taxon>
        <taxon>Chromadorea</taxon>
        <taxon>Rhabditida</taxon>
        <taxon>Spirurina</taxon>
        <taxon>Spiruromorpha</taxon>
        <taxon>Spiruroidea</taxon>
        <taxon>Gongylonematidae</taxon>
        <taxon>Gongylonema</taxon>
    </lineage>
</organism>
<accession>A0A183EXK7</accession>
<dbReference type="Gene3D" id="1.10.1410.10">
    <property type="match status" value="1"/>
</dbReference>